<feature type="compositionally biased region" description="Polar residues" evidence="1">
    <location>
        <begin position="1261"/>
        <end position="1290"/>
    </location>
</feature>
<feature type="compositionally biased region" description="Basic residues" evidence="1">
    <location>
        <begin position="1"/>
        <end position="10"/>
    </location>
</feature>
<dbReference type="GO" id="GO:1904294">
    <property type="term" value="P:positive regulation of ERAD pathway"/>
    <property type="evidence" value="ECO:0000318"/>
    <property type="project" value="GO_Central"/>
</dbReference>
<feature type="region of interest" description="Disordered" evidence="1">
    <location>
        <begin position="1257"/>
        <end position="1486"/>
    </location>
</feature>
<dbReference type="PANTHER" id="PTHR14159:SF0">
    <property type="entry name" value="ATAXIN-3-RELATED"/>
    <property type="match status" value="1"/>
</dbReference>
<dbReference type="InterPro" id="IPR003903">
    <property type="entry name" value="UIM_dom"/>
</dbReference>
<name>A0A7M7SZB6_STRPU</name>
<feature type="compositionally biased region" description="Basic residues" evidence="1">
    <location>
        <begin position="382"/>
        <end position="391"/>
    </location>
</feature>
<feature type="region of interest" description="Disordered" evidence="1">
    <location>
        <begin position="315"/>
        <end position="449"/>
    </location>
</feature>
<dbReference type="EnsemblMetazoa" id="XM_030986435">
    <property type="protein sequence ID" value="XP_030842295"/>
    <property type="gene ID" value="LOC100891405"/>
</dbReference>
<reference evidence="3" key="1">
    <citation type="submission" date="2015-02" db="EMBL/GenBank/DDBJ databases">
        <title>Genome sequencing for Strongylocentrotus purpuratus.</title>
        <authorList>
            <person name="Murali S."/>
            <person name="Liu Y."/>
            <person name="Vee V."/>
            <person name="English A."/>
            <person name="Wang M."/>
            <person name="Skinner E."/>
            <person name="Han Y."/>
            <person name="Muzny D.M."/>
            <person name="Worley K.C."/>
            <person name="Gibbs R.A."/>
        </authorList>
    </citation>
    <scope>NUCLEOTIDE SEQUENCE</scope>
</reference>
<dbReference type="GO" id="GO:0043161">
    <property type="term" value="P:proteasome-mediated ubiquitin-dependent protein catabolic process"/>
    <property type="evidence" value="ECO:0000318"/>
    <property type="project" value="GO_Central"/>
</dbReference>
<dbReference type="OrthoDB" id="5979770at2759"/>
<dbReference type="Proteomes" id="UP000007110">
    <property type="component" value="Unassembled WGS sequence"/>
</dbReference>
<reference evidence="2" key="2">
    <citation type="submission" date="2021-01" db="UniProtKB">
        <authorList>
            <consortium name="EnsemblMetazoa"/>
        </authorList>
    </citation>
    <scope>IDENTIFICATION</scope>
</reference>
<feature type="compositionally biased region" description="Basic and acidic residues" evidence="1">
    <location>
        <begin position="953"/>
        <end position="966"/>
    </location>
</feature>
<feature type="compositionally biased region" description="Polar residues" evidence="1">
    <location>
        <begin position="688"/>
        <end position="700"/>
    </location>
</feature>
<dbReference type="GO" id="GO:0016579">
    <property type="term" value="P:protein deubiquitination"/>
    <property type="evidence" value="ECO:0007669"/>
    <property type="project" value="InterPro"/>
</dbReference>
<dbReference type="CDD" id="cd20912">
    <property type="entry name" value="AIR_RAP80-like"/>
    <property type="match status" value="1"/>
</dbReference>
<feature type="region of interest" description="Disordered" evidence="1">
    <location>
        <begin position="1"/>
        <end position="303"/>
    </location>
</feature>
<feature type="compositionally biased region" description="Polar residues" evidence="1">
    <location>
        <begin position="258"/>
        <end position="281"/>
    </location>
</feature>
<dbReference type="GO" id="GO:0006515">
    <property type="term" value="P:protein quality control for misfolded or incompletely synthesized proteins"/>
    <property type="evidence" value="ECO:0000318"/>
    <property type="project" value="GO_Central"/>
</dbReference>
<sequence>MGKKRIHRKPVALTFADTSNQPTEQDGEGCSSWNPGQRERNQRDGKESSAQQRHKNGDEDEIECMGMVSSSTASTENHRNSRPSNRELVRRQQEEEEQRIKKQEEEEFQRALELSRQETQVTSVTNSTSDGIISNDEIEGGDRVQTNNGVGGGESDGNSSGLEDVGLGIHGEAQAQAQTSGRRDASHKNSRMDGAGSSDGEDSDVTDISNEENERGVAAEASGHVEDDVEDEEGNGDDDDSSVGSSILLQSDEEVDKISSQEITAGQPPHASSSCPTQSSEKAVAKVGPLEDRNAVTPDGSIDIFDVTEDQEELSQELYVDNQRPGDQEGSIDIFDVMEDQDELAQELDSQRSHQGYEPQPESTHSQEEDRGGSSNMDLRRTRLSLRKRKRNGEEGSELRTNSNKTKAPRLAQESESEGSEVDVEVGAGDEDEDSSAPPSQDAGFIDFPERFSDNAGVPLVDPRKPNHKSPFLAPDGVLPNAYTAVILRLFYQYKMRLLKAQAKQKHRLALGKPVVVGPHVKDTIVHKKRGQKVFQWLLSSDEESAGNSQENDPEVANQARLVKPLRTDLGHLSKVFQNNTDVNKVRIVPGNQQAEARPAGFKPKLEWTRSVSGSSGVQNNARTTGFLSLRTADEVSSSRTLVSKVSPVQKRAVGEWTSKSEMTRKREAKRRSSSSDESDADVEVVPVNTTTRTPLTATVSPRRSTPPESQSSSSLRSPVFGGKSSRGLVRPSSGVPRQVGHCSPRTLQNNRDKMESPQPSSPRLRVDNDARTHATIAAESASGVSSTVPDNGGRHAMSRVDQHQEATASGTVSSGMPTSRTGADSAADQSRACSTSTNHAESGVNSDTVSASSKLASSSIYGPAHSFEEERLDYYKLNRLGVTRQEENGIGDVGSSNVNRLDESNNGESEEGETVAQENSSSHKRNQINGAVDNSGRDVVDRLAPRNYQNRGENESRKEDEHNDNQADEEAEIQNSNEAAVSIGTDSPIAEMDDNILDEGGGPSDEDLGENVEPARRDEDHQAEEEEVHEGGGGDEVEADGVQCPLCGVTFAMTIIEVHAAECNGPVENAEPARPEPVRRPRPGPAPTPRPPSPRDRIVARMEMLDRTSSEDEGDDGGDDDDDVIVSGEAQEAIKRPGRKQNVRKRTFPSSENTSDSPTSSVGSMSHFDNVVMNMVRRNEIKVTAPGPSSSSSSKQPDRNHPAPKRGKWQSKTTSSHAADSDGDDDDEPGEVEKCFICNKFISKSLYQAHVQNELDRMDASNNSQVESTSSPSKNTRQSIALGSENNDAVPSAVSTSTSSSTRRQILSTAAAEGSSTGGVSRSRSGNAAAQGTRAKRAVNAKGGEATSTSQLRSKRKRDISSEEEEERSGPNSPSALDEFLVDSDDDDDDNYDIDDDSDGDDRVRRDPSSVPFSDSPIKAFKSLKHNPPCLIDFKNQFNTSGREKSPRKFTGRGAGGKGSGRGRGKGKGKWKSGKKWGRGGKSRK</sequence>
<feature type="compositionally biased region" description="Acidic residues" evidence="1">
    <location>
        <begin position="1112"/>
        <end position="1125"/>
    </location>
</feature>
<protein>
    <submittedName>
        <fullName evidence="2">Uncharacterized protein</fullName>
    </submittedName>
</protein>
<feature type="compositionally biased region" description="Basic and acidic residues" evidence="1">
    <location>
        <begin position="76"/>
        <end position="116"/>
    </location>
</feature>
<feature type="compositionally biased region" description="Basic and acidic residues" evidence="1">
    <location>
        <begin position="181"/>
        <end position="191"/>
    </location>
</feature>
<feature type="compositionally biased region" description="Acidic residues" evidence="1">
    <location>
        <begin position="199"/>
        <end position="211"/>
    </location>
</feature>
<evidence type="ECO:0000313" key="3">
    <source>
        <dbReference type="Proteomes" id="UP000007110"/>
    </source>
</evidence>
<feature type="compositionally biased region" description="Polar residues" evidence="1">
    <location>
        <begin position="806"/>
        <end position="850"/>
    </location>
</feature>
<dbReference type="Pfam" id="PF02809">
    <property type="entry name" value="UIM"/>
    <property type="match status" value="1"/>
</dbReference>
<feature type="compositionally biased region" description="Acidic residues" evidence="1">
    <location>
        <begin position="415"/>
        <end position="435"/>
    </location>
</feature>
<dbReference type="GO" id="GO:0004843">
    <property type="term" value="F:cysteine-type deubiquitinase activity"/>
    <property type="evidence" value="ECO:0000318"/>
    <property type="project" value="GO_Central"/>
</dbReference>
<dbReference type="RefSeq" id="XP_030842295.1">
    <property type="nucleotide sequence ID" value="XM_030986435.1"/>
</dbReference>
<dbReference type="GO" id="GO:1904262">
    <property type="term" value="P:negative regulation of TORC1 signaling"/>
    <property type="evidence" value="ECO:0000318"/>
    <property type="project" value="GO_Central"/>
</dbReference>
<dbReference type="InParanoid" id="A0A7M7SZB6"/>
<feature type="region of interest" description="Disordered" evidence="1">
    <location>
        <begin position="1067"/>
        <end position="1232"/>
    </location>
</feature>
<dbReference type="GO" id="GO:0005634">
    <property type="term" value="C:nucleus"/>
    <property type="evidence" value="ECO:0000318"/>
    <property type="project" value="GO_Central"/>
</dbReference>
<dbReference type="KEGG" id="spu:100891405"/>
<feature type="compositionally biased region" description="Basic and acidic residues" evidence="1">
    <location>
        <begin position="936"/>
        <end position="945"/>
    </location>
</feature>
<accession>A0A7M7SZB6</accession>
<feature type="region of interest" description="Disordered" evidence="1">
    <location>
        <begin position="888"/>
        <end position="1042"/>
    </location>
</feature>
<feature type="compositionally biased region" description="Acidic residues" evidence="1">
    <location>
        <begin position="1222"/>
        <end position="1231"/>
    </location>
</feature>
<feature type="compositionally biased region" description="Pro residues" evidence="1">
    <location>
        <begin position="1084"/>
        <end position="1093"/>
    </location>
</feature>
<feature type="compositionally biased region" description="Acidic residues" evidence="1">
    <location>
        <begin position="1022"/>
        <end position="1040"/>
    </location>
</feature>
<proteinExistence type="predicted"/>
<evidence type="ECO:0000256" key="1">
    <source>
        <dbReference type="SAM" id="MobiDB-lite"/>
    </source>
</evidence>
<dbReference type="PROSITE" id="PS50330">
    <property type="entry name" value="UIM"/>
    <property type="match status" value="1"/>
</dbReference>
<dbReference type="InterPro" id="IPR033865">
    <property type="entry name" value="Ataxin-3"/>
</dbReference>
<feature type="compositionally biased region" description="Acidic residues" evidence="1">
    <location>
        <begin position="336"/>
        <end position="346"/>
    </location>
</feature>
<feature type="compositionally biased region" description="Basic residues" evidence="1">
    <location>
        <begin position="1462"/>
        <end position="1486"/>
    </location>
</feature>
<feature type="compositionally biased region" description="Basic residues" evidence="1">
    <location>
        <begin position="1137"/>
        <end position="1148"/>
    </location>
</feature>
<feature type="compositionally biased region" description="Basic and acidic residues" evidence="1">
    <location>
        <begin position="37"/>
        <end position="47"/>
    </location>
</feature>
<dbReference type="OMA" id="GANRESH"/>
<feature type="compositionally biased region" description="Polar residues" evidence="1">
    <location>
        <begin position="117"/>
        <end position="132"/>
    </location>
</feature>
<keyword evidence="3" id="KW-1185">Reference proteome</keyword>
<feature type="compositionally biased region" description="Low complexity" evidence="1">
    <location>
        <begin position="701"/>
        <end position="719"/>
    </location>
</feature>
<evidence type="ECO:0000313" key="2">
    <source>
        <dbReference type="EnsemblMetazoa" id="XP_030842295"/>
    </source>
</evidence>
<dbReference type="PANTHER" id="PTHR14159">
    <property type="entry name" value="ATAXIN-3-RELATED"/>
    <property type="match status" value="1"/>
</dbReference>
<feature type="region of interest" description="Disordered" evidence="1">
    <location>
        <begin position="638"/>
        <end position="853"/>
    </location>
</feature>
<feature type="compositionally biased region" description="Acidic residues" evidence="1">
    <location>
        <begin position="1381"/>
        <end position="1401"/>
    </location>
</feature>
<feature type="compositionally biased region" description="Basic and acidic residues" evidence="1">
    <location>
        <begin position="1094"/>
        <end position="1111"/>
    </location>
</feature>
<feature type="compositionally biased region" description="Acidic residues" evidence="1">
    <location>
        <begin position="227"/>
        <end position="241"/>
    </location>
</feature>
<feature type="compositionally biased region" description="Low complexity" evidence="1">
    <location>
        <begin position="1150"/>
        <end position="1162"/>
    </location>
</feature>
<organism evidence="2 3">
    <name type="scientific">Strongylocentrotus purpuratus</name>
    <name type="common">Purple sea urchin</name>
    <dbReference type="NCBI Taxonomy" id="7668"/>
    <lineage>
        <taxon>Eukaryota</taxon>
        <taxon>Metazoa</taxon>
        <taxon>Echinodermata</taxon>
        <taxon>Eleutherozoa</taxon>
        <taxon>Echinozoa</taxon>
        <taxon>Echinoidea</taxon>
        <taxon>Euechinoidea</taxon>
        <taxon>Echinacea</taxon>
        <taxon>Camarodonta</taxon>
        <taxon>Echinidea</taxon>
        <taxon>Strongylocentrotidae</taxon>
        <taxon>Strongylocentrotus</taxon>
    </lineage>
</organism>
<feature type="compositionally biased region" description="Low complexity" evidence="1">
    <location>
        <begin position="1315"/>
        <end position="1327"/>
    </location>
</feature>
<dbReference type="GeneID" id="100891405"/>